<dbReference type="EC" id="3.6.1.23" evidence="7"/>
<dbReference type="CDD" id="cd07557">
    <property type="entry name" value="trimeric_dUTPase"/>
    <property type="match status" value="1"/>
</dbReference>
<comment type="catalytic activity">
    <reaction evidence="6 7">
        <text>dUTP + H2O = dUMP + diphosphate + H(+)</text>
        <dbReference type="Rhea" id="RHEA:10248"/>
        <dbReference type="ChEBI" id="CHEBI:15377"/>
        <dbReference type="ChEBI" id="CHEBI:15378"/>
        <dbReference type="ChEBI" id="CHEBI:33019"/>
        <dbReference type="ChEBI" id="CHEBI:61555"/>
        <dbReference type="ChEBI" id="CHEBI:246422"/>
        <dbReference type="EC" id="3.6.1.23"/>
    </reaction>
</comment>
<feature type="binding site" evidence="7">
    <location>
        <begin position="72"/>
        <end position="74"/>
    </location>
    <ligand>
        <name>substrate</name>
    </ligand>
</feature>
<proteinExistence type="inferred from homology"/>
<organism evidence="9 10">
    <name type="scientific">Asticcacaulis biprosthecium C19</name>
    <dbReference type="NCBI Taxonomy" id="715226"/>
    <lineage>
        <taxon>Bacteria</taxon>
        <taxon>Pseudomonadati</taxon>
        <taxon>Pseudomonadota</taxon>
        <taxon>Alphaproteobacteria</taxon>
        <taxon>Caulobacterales</taxon>
        <taxon>Caulobacteraceae</taxon>
        <taxon>Asticcacaulis</taxon>
    </lineage>
</organism>
<dbReference type="InterPro" id="IPR033704">
    <property type="entry name" value="dUTPase_trimeric"/>
</dbReference>
<evidence type="ECO:0000313" key="9">
    <source>
        <dbReference type="EMBL" id="EGF92086.1"/>
    </source>
</evidence>
<evidence type="ECO:0000259" key="8">
    <source>
        <dbReference type="Pfam" id="PF00692"/>
    </source>
</evidence>
<dbReference type="FunFam" id="2.70.40.10:FF:000002">
    <property type="entry name" value="dUTP diphosphatase"/>
    <property type="match status" value="1"/>
</dbReference>
<keyword evidence="5 7" id="KW-0546">Nucleotide metabolism</keyword>
<dbReference type="GO" id="GO:0000287">
    <property type="term" value="F:magnesium ion binding"/>
    <property type="evidence" value="ECO:0007669"/>
    <property type="project" value="UniProtKB-UniRule"/>
</dbReference>
<dbReference type="RefSeq" id="WP_006271256.1">
    <property type="nucleotide sequence ID" value="NZ_GL883077.1"/>
</dbReference>
<dbReference type="InterPro" id="IPR029054">
    <property type="entry name" value="dUTPase-like"/>
</dbReference>
<evidence type="ECO:0000256" key="1">
    <source>
        <dbReference type="ARBA" id="ARBA00006581"/>
    </source>
</evidence>
<comment type="pathway">
    <text evidence="7">Pyrimidine metabolism; dUMP biosynthesis; dUMP from dCTP (dUTP route): step 2/2.</text>
</comment>
<evidence type="ECO:0000256" key="4">
    <source>
        <dbReference type="ARBA" id="ARBA00022842"/>
    </source>
</evidence>
<keyword evidence="3 7" id="KW-0378">Hydrolase</keyword>
<evidence type="ECO:0000256" key="2">
    <source>
        <dbReference type="ARBA" id="ARBA00022723"/>
    </source>
</evidence>
<dbReference type="HOGENOM" id="CLU_068508_1_2_5"/>
<dbReference type="GO" id="GO:0004170">
    <property type="term" value="F:dUTP diphosphatase activity"/>
    <property type="evidence" value="ECO:0007669"/>
    <property type="project" value="UniProtKB-UniRule"/>
</dbReference>
<dbReference type="OrthoDB" id="9809956at2"/>
<comment type="similarity">
    <text evidence="1 7">Belongs to the dUTPase family.</text>
</comment>
<protein>
    <recommendedName>
        <fullName evidence="7">Deoxyuridine 5'-triphosphate nucleotidohydrolase</fullName>
        <shortName evidence="7">dUTPase</shortName>
        <ecNumber evidence="7">3.6.1.23</ecNumber>
    </recommendedName>
    <alternativeName>
        <fullName evidence="7">dUTP pyrophosphatase</fullName>
    </alternativeName>
</protein>
<dbReference type="GO" id="GO:0046081">
    <property type="term" value="P:dUTP catabolic process"/>
    <property type="evidence" value="ECO:0007669"/>
    <property type="project" value="InterPro"/>
</dbReference>
<evidence type="ECO:0000256" key="7">
    <source>
        <dbReference type="HAMAP-Rule" id="MF_00116"/>
    </source>
</evidence>
<dbReference type="Pfam" id="PF00692">
    <property type="entry name" value="dUTPase"/>
    <property type="match status" value="1"/>
</dbReference>
<feature type="domain" description="dUTPase-like" evidence="8">
    <location>
        <begin position="19"/>
        <end position="151"/>
    </location>
</feature>
<keyword evidence="4 7" id="KW-0460">Magnesium</keyword>
<dbReference type="NCBIfam" id="NF001862">
    <property type="entry name" value="PRK00601.1"/>
    <property type="match status" value="1"/>
</dbReference>
<comment type="cofactor">
    <cofactor evidence="7">
        <name>Mg(2+)</name>
        <dbReference type="ChEBI" id="CHEBI:18420"/>
    </cofactor>
</comment>
<feature type="binding site" evidence="7">
    <location>
        <position position="85"/>
    </location>
    <ligand>
        <name>substrate</name>
    </ligand>
</feature>
<comment type="function">
    <text evidence="7">This enzyme is involved in nucleotide metabolism: it produces dUMP, the immediate precursor of thymidine nucleotides and it decreases the intracellular concentration of dUTP so that uracil cannot be incorporated into DNA.</text>
</comment>
<gene>
    <name evidence="7" type="primary">dut</name>
    <name evidence="9" type="ORF">ABI_05190</name>
</gene>
<sequence length="153" mass="16026">MTVETTAFVQQLGHAADLPLPAYETEGSAGLDLRAAIAADAPVTLKPLGRALIPTGLKIAVPLGYEVQVRPRSGLALKFGITCLNSPGTIDSDYRGEVGVILVNLGGEDFVINRGDRIAQMVVAQHARIVWEVQDSLDTTARGEGGFGSTGRG</sequence>
<dbReference type="EMBL" id="GL883077">
    <property type="protein sequence ID" value="EGF92086.1"/>
    <property type="molecule type" value="Genomic_DNA"/>
</dbReference>
<dbReference type="GO" id="GO:0006226">
    <property type="term" value="P:dUMP biosynthetic process"/>
    <property type="evidence" value="ECO:0007669"/>
    <property type="project" value="UniProtKB-UniRule"/>
</dbReference>
<dbReference type="eggNOG" id="COG0756">
    <property type="taxonomic scope" value="Bacteria"/>
</dbReference>
<keyword evidence="2 7" id="KW-0479">Metal-binding</keyword>
<dbReference type="UniPathway" id="UPA00610">
    <property type="reaction ID" value="UER00666"/>
</dbReference>
<dbReference type="AlphaFoldDB" id="F4QK59"/>
<evidence type="ECO:0000256" key="6">
    <source>
        <dbReference type="ARBA" id="ARBA00047686"/>
    </source>
</evidence>
<dbReference type="PANTHER" id="PTHR11241">
    <property type="entry name" value="DEOXYURIDINE 5'-TRIPHOSPHATE NUCLEOTIDOHYDROLASE"/>
    <property type="match status" value="1"/>
</dbReference>
<dbReference type="Gene3D" id="2.70.40.10">
    <property type="match status" value="1"/>
</dbReference>
<dbReference type="HAMAP" id="MF_00116">
    <property type="entry name" value="dUTPase_bact"/>
    <property type="match status" value="1"/>
</dbReference>
<dbReference type="NCBIfam" id="TIGR00576">
    <property type="entry name" value="dut"/>
    <property type="match status" value="1"/>
</dbReference>
<dbReference type="InterPro" id="IPR008181">
    <property type="entry name" value="dUTPase"/>
</dbReference>
<evidence type="ECO:0000256" key="3">
    <source>
        <dbReference type="ARBA" id="ARBA00022801"/>
    </source>
</evidence>
<evidence type="ECO:0000313" key="10">
    <source>
        <dbReference type="Proteomes" id="UP000006512"/>
    </source>
</evidence>
<comment type="caution">
    <text evidence="7">Lacks conserved residue(s) required for the propagation of feature annotation.</text>
</comment>
<evidence type="ECO:0000256" key="5">
    <source>
        <dbReference type="ARBA" id="ARBA00023080"/>
    </source>
</evidence>
<dbReference type="InterPro" id="IPR036157">
    <property type="entry name" value="dUTPase-like_sf"/>
</dbReference>
<dbReference type="SUPFAM" id="SSF51283">
    <property type="entry name" value="dUTPase-like"/>
    <property type="match status" value="1"/>
</dbReference>
<name>F4QK59_9CAUL</name>
<feature type="binding site" evidence="7">
    <location>
        <begin position="89"/>
        <end position="91"/>
    </location>
    <ligand>
        <name>substrate</name>
    </ligand>
</feature>
<keyword evidence="10" id="KW-1185">Reference proteome</keyword>
<dbReference type="PANTHER" id="PTHR11241:SF0">
    <property type="entry name" value="DEOXYURIDINE 5'-TRIPHOSPHATE NUCLEOTIDOHYDROLASE"/>
    <property type="match status" value="1"/>
</dbReference>
<dbReference type="STRING" id="715226.ABI_05190"/>
<accession>F4QK59</accession>
<reference evidence="10" key="1">
    <citation type="submission" date="2011-03" db="EMBL/GenBank/DDBJ databases">
        <title>Draft genome sequence of Brevundimonas diminuta.</title>
        <authorList>
            <person name="Brown P.J.B."/>
            <person name="Buechlein A."/>
            <person name="Hemmerich C."/>
            <person name="Brun Y.V."/>
        </authorList>
    </citation>
    <scope>NUCLEOTIDE SEQUENCE [LARGE SCALE GENOMIC DNA]</scope>
    <source>
        <strain evidence="10">C19</strain>
    </source>
</reference>
<dbReference type="Proteomes" id="UP000006512">
    <property type="component" value="Unassembled WGS sequence"/>
</dbReference>